<dbReference type="AlphaFoldDB" id="X0VBQ2"/>
<proteinExistence type="predicted"/>
<accession>X0VBQ2</accession>
<protein>
    <submittedName>
        <fullName evidence="1">Uncharacterized protein</fullName>
    </submittedName>
</protein>
<feature type="non-terminal residue" evidence="1">
    <location>
        <position position="1"/>
    </location>
</feature>
<gene>
    <name evidence="1" type="ORF">S01H1_42689</name>
</gene>
<sequence>TAAGAAMSGGAFHDGFSDSIANEHIDWTNTSETLLTSGDVHIKGEGVSFRIERASGGYGWTIGTDSGSNYLDFKWNDVDAFTMTASGLLGVGTGHPIHRIDLVGDRILGENIQLTCVEDINQSAPGGFIGRRARGTLLIPAIVLDDDIVMRVRARGHDGSAYRDCGYIDFEIDGTPGALDMPGRIVFRTTSNGAYLTTEALRIDSAQQVGINATPDARLEVETGAAEGKQAVTIDQNDADQAFIDFQGTSSGDAANNISTWTNAV</sequence>
<organism evidence="1">
    <name type="scientific">marine sediment metagenome</name>
    <dbReference type="NCBI Taxonomy" id="412755"/>
    <lineage>
        <taxon>unclassified sequences</taxon>
        <taxon>metagenomes</taxon>
        <taxon>ecological metagenomes</taxon>
    </lineage>
</organism>
<reference evidence="1" key="1">
    <citation type="journal article" date="2014" name="Front. Microbiol.">
        <title>High frequency of phylogenetically diverse reductive dehalogenase-homologous genes in deep subseafloor sedimentary metagenomes.</title>
        <authorList>
            <person name="Kawai M."/>
            <person name="Futagami T."/>
            <person name="Toyoda A."/>
            <person name="Takaki Y."/>
            <person name="Nishi S."/>
            <person name="Hori S."/>
            <person name="Arai W."/>
            <person name="Tsubouchi T."/>
            <person name="Morono Y."/>
            <person name="Uchiyama I."/>
            <person name="Ito T."/>
            <person name="Fujiyama A."/>
            <person name="Inagaki F."/>
            <person name="Takami H."/>
        </authorList>
    </citation>
    <scope>NUCLEOTIDE SEQUENCE</scope>
    <source>
        <strain evidence="1">Expedition CK06-06</strain>
    </source>
</reference>
<evidence type="ECO:0000313" key="1">
    <source>
        <dbReference type="EMBL" id="GAG08747.1"/>
    </source>
</evidence>
<name>X0VBQ2_9ZZZZ</name>
<feature type="non-terminal residue" evidence="1">
    <location>
        <position position="265"/>
    </location>
</feature>
<comment type="caution">
    <text evidence="1">The sequence shown here is derived from an EMBL/GenBank/DDBJ whole genome shotgun (WGS) entry which is preliminary data.</text>
</comment>
<dbReference type="EMBL" id="BARS01027157">
    <property type="protein sequence ID" value="GAG08747.1"/>
    <property type="molecule type" value="Genomic_DNA"/>
</dbReference>